<keyword evidence="6" id="KW-1185">Reference proteome</keyword>
<evidence type="ECO:0000256" key="2">
    <source>
        <dbReference type="ARBA" id="ARBA00023125"/>
    </source>
</evidence>
<dbReference type="SUPFAM" id="SSF47413">
    <property type="entry name" value="lambda repressor-like DNA-binding domains"/>
    <property type="match status" value="1"/>
</dbReference>
<dbReference type="InterPro" id="IPR028082">
    <property type="entry name" value="Peripla_BP_I"/>
</dbReference>
<dbReference type="Gene3D" id="1.10.260.40">
    <property type="entry name" value="lambda repressor-like DNA-binding domains"/>
    <property type="match status" value="1"/>
</dbReference>
<dbReference type="SMART" id="SM00354">
    <property type="entry name" value="HTH_LACI"/>
    <property type="match status" value="1"/>
</dbReference>
<feature type="domain" description="HTH lacI-type" evidence="4">
    <location>
        <begin position="2"/>
        <end position="58"/>
    </location>
</feature>
<dbReference type="Pfam" id="PF00356">
    <property type="entry name" value="LacI"/>
    <property type="match status" value="1"/>
</dbReference>
<evidence type="ECO:0000256" key="3">
    <source>
        <dbReference type="ARBA" id="ARBA00023163"/>
    </source>
</evidence>
<dbReference type="InterPro" id="IPR010982">
    <property type="entry name" value="Lambda_DNA-bd_dom_sf"/>
</dbReference>
<comment type="caution">
    <text evidence="5">The sequence shown here is derived from an EMBL/GenBank/DDBJ whole genome shotgun (WGS) entry which is preliminary data.</text>
</comment>
<keyword evidence="2 5" id="KW-0238">DNA-binding</keyword>
<gene>
    <name evidence="5" type="ORF">ACJEBI_11875</name>
</gene>
<keyword evidence="1" id="KW-0805">Transcription regulation</keyword>
<accession>A0ABW8RFE2</accession>
<evidence type="ECO:0000256" key="1">
    <source>
        <dbReference type="ARBA" id="ARBA00023015"/>
    </source>
</evidence>
<evidence type="ECO:0000313" key="5">
    <source>
        <dbReference type="EMBL" id="MFK9092177.1"/>
    </source>
</evidence>
<dbReference type="PANTHER" id="PTHR30146">
    <property type="entry name" value="LACI-RELATED TRANSCRIPTIONAL REPRESSOR"/>
    <property type="match status" value="1"/>
</dbReference>
<reference evidence="5 6" key="1">
    <citation type="submission" date="2024-11" db="EMBL/GenBank/DDBJ databases">
        <authorList>
            <person name="Lucas J.A."/>
        </authorList>
    </citation>
    <scope>NUCLEOTIDE SEQUENCE [LARGE SCALE GENOMIC DNA]</scope>
    <source>
        <strain evidence="5 6">Z 5.4</strain>
    </source>
</reference>
<dbReference type="EMBL" id="JBJHQH010000007">
    <property type="protein sequence ID" value="MFK9092177.1"/>
    <property type="molecule type" value="Genomic_DNA"/>
</dbReference>
<dbReference type="InterPro" id="IPR000843">
    <property type="entry name" value="HTH_LacI"/>
</dbReference>
<dbReference type="GO" id="GO:0003677">
    <property type="term" value="F:DNA binding"/>
    <property type="evidence" value="ECO:0007669"/>
    <property type="project" value="UniProtKB-KW"/>
</dbReference>
<name>A0ABW8RFE2_9BACI</name>
<dbReference type="CDD" id="cd01392">
    <property type="entry name" value="HTH_LacI"/>
    <property type="match status" value="1"/>
</dbReference>
<dbReference type="PROSITE" id="PS00356">
    <property type="entry name" value="HTH_LACI_1"/>
    <property type="match status" value="1"/>
</dbReference>
<dbReference type="CDD" id="cd01544">
    <property type="entry name" value="PBP1_GalR"/>
    <property type="match status" value="1"/>
</dbReference>
<dbReference type="Proteomes" id="UP001623041">
    <property type="component" value="Unassembled WGS sequence"/>
</dbReference>
<dbReference type="Pfam" id="PF13377">
    <property type="entry name" value="Peripla_BP_3"/>
    <property type="match status" value="1"/>
</dbReference>
<dbReference type="PRINTS" id="PR00036">
    <property type="entry name" value="HTHLACI"/>
</dbReference>
<keyword evidence="3" id="KW-0804">Transcription</keyword>
<protein>
    <submittedName>
        <fullName evidence="5">LacI family DNA-binding transcriptional regulator</fullName>
    </submittedName>
</protein>
<organism evidence="5 6">
    <name type="scientific">Bacillus salipaludis</name>
    <dbReference type="NCBI Taxonomy" id="2547811"/>
    <lineage>
        <taxon>Bacteria</taxon>
        <taxon>Bacillati</taxon>
        <taxon>Bacillota</taxon>
        <taxon>Bacilli</taxon>
        <taxon>Bacillales</taxon>
        <taxon>Bacillaceae</taxon>
        <taxon>Bacillus</taxon>
    </lineage>
</organism>
<dbReference type="RefSeq" id="WP_406580780.1">
    <property type="nucleotide sequence ID" value="NZ_JBJHQH010000007.1"/>
</dbReference>
<dbReference type="PROSITE" id="PS50932">
    <property type="entry name" value="HTH_LACI_2"/>
    <property type="match status" value="1"/>
</dbReference>
<proteinExistence type="predicted"/>
<dbReference type="Gene3D" id="3.40.50.2300">
    <property type="match status" value="2"/>
</dbReference>
<evidence type="ECO:0000259" key="4">
    <source>
        <dbReference type="PROSITE" id="PS50932"/>
    </source>
</evidence>
<evidence type="ECO:0000313" key="6">
    <source>
        <dbReference type="Proteomes" id="UP001623041"/>
    </source>
</evidence>
<sequence>MATIKDIAQLAGVSIATVSRVLNYDTTLSVGDETKKRIFEAAEELSYKKKPVRKQESGKIALLQWYTEKEELDDLYYMSIRLGVENRCRHHGIQMAKYFQDNYEELKDDEIQGLIAIGKFSSKQVKELHSITKNIVFVDSSPDEERFDSIVIDFVKATEKVLQHFVEKGHENIGYIGGREGFKDKTSIIEDQRELAFKHYLKENGLLNEAFMYTGMFSADDGHSLMKKAIQEHGDNLPTAFFAGNDSLAVGALRALLEEGIAVPERVNIIGVNDISISKYVFPSLSTIKVYTELMGETAVDTLLERIEGRKTAKKIFIATKLILRNSSF</sequence>
<dbReference type="PANTHER" id="PTHR30146:SF149">
    <property type="entry name" value="HTH-TYPE TRANSCRIPTIONAL REGULATOR EBGR"/>
    <property type="match status" value="1"/>
</dbReference>
<dbReference type="InterPro" id="IPR046335">
    <property type="entry name" value="LacI/GalR-like_sensor"/>
</dbReference>
<dbReference type="SUPFAM" id="SSF53822">
    <property type="entry name" value="Periplasmic binding protein-like I"/>
    <property type="match status" value="1"/>
</dbReference>